<name>A0A840TWU7_9BACT</name>
<evidence type="ECO:0000313" key="2">
    <source>
        <dbReference type="EMBL" id="MBB5287405.1"/>
    </source>
</evidence>
<dbReference type="AlphaFoldDB" id="A0A840TWU7"/>
<keyword evidence="3" id="KW-1185">Reference proteome</keyword>
<accession>A0A840TWU7</accession>
<dbReference type="PANTHER" id="PTHR36966">
    <property type="entry name" value="REP-ASSOCIATED TYROSINE TRANSPOSASE"/>
    <property type="match status" value="1"/>
</dbReference>
<dbReference type="Gene3D" id="3.30.70.1290">
    <property type="entry name" value="Transposase IS200-like"/>
    <property type="match status" value="1"/>
</dbReference>
<proteinExistence type="predicted"/>
<dbReference type="EMBL" id="JACHGF010000017">
    <property type="protein sequence ID" value="MBB5287405.1"/>
    <property type="molecule type" value="Genomic_DNA"/>
</dbReference>
<feature type="domain" description="Transposase IS200-like" evidence="1">
    <location>
        <begin position="9"/>
        <end position="148"/>
    </location>
</feature>
<dbReference type="Proteomes" id="UP000557307">
    <property type="component" value="Unassembled WGS sequence"/>
</dbReference>
<sequence>MSRNYKIRDQGGVYFVTMTVVGWIDLFTRKEYRDLFLESVRYCQKEKGLIVYAWCIMSNHIHLIVRAEEDNLSAVIRDLKKFTSKQLFAAIEANPEESRRNWILAIFRKSGEFNYNNVNFQVWQQHNQPVELYSPGVIEQKLNYIHENPVRAGWVENAWEYLYSSARDYADQKGLLAIELI</sequence>
<dbReference type="GO" id="GO:0006313">
    <property type="term" value="P:DNA transposition"/>
    <property type="evidence" value="ECO:0007669"/>
    <property type="project" value="InterPro"/>
</dbReference>
<dbReference type="InterPro" id="IPR052715">
    <property type="entry name" value="RAYT_transposase"/>
</dbReference>
<dbReference type="SUPFAM" id="SSF143422">
    <property type="entry name" value="Transposase IS200-like"/>
    <property type="match status" value="1"/>
</dbReference>
<dbReference type="SMART" id="SM01321">
    <property type="entry name" value="Y1_Tnp"/>
    <property type="match status" value="1"/>
</dbReference>
<dbReference type="RefSeq" id="WP_184179496.1">
    <property type="nucleotide sequence ID" value="NZ_JACHGF010000017.1"/>
</dbReference>
<gene>
    <name evidence="2" type="ORF">HNQ92_005568</name>
</gene>
<comment type="caution">
    <text evidence="2">The sequence shown here is derived from an EMBL/GenBank/DDBJ whole genome shotgun (WGS) entry which is preliminary data.</text>
</comment>
<organism evidence="2 3">
    <name type="scientific">Rhabdobacter roseus</name>
    <dbReference type="NCBI Taxonomy" id="1655419"/>
    <lineage>
        <taxon>Bacteria</taxon>
        <taxon>Pseudomonadati</taxon>
        <taxon>Bacteroidota</taxon>
        <taxon>Cytophagia</taxon>
        <taxon>Cytophagales</taxon>
        <taxon>Cytophagaceae</taxon>
        <taxon>Rhabdobacter</taxon>
    </lineage>
</organism>
<dbReference type="GO" id="GO:0004803">
    <property type="term" value="F:transposase activity"/>
    <property type="evidence" value="ECO:0007669"/>
    <property type="project" value="InterPro"/>
</dbReference>
<dbReference type="PANTHER" id="PTHR36966:SF1">
    <property type="entry name" value="REP-ASSOCIATED TYROSINE TRANSPOSASE"/>
    <property type="match status" value="1"/>
</dbReference>
<evidence type="ECO:0000313" key="3">
    <source>
        <dbReference type="Proteomes" id="UP000557307"/>
    </source>
</evidence>
<dbReference type="NCBIfam" id="NF047646">
    <property type="entry name" value="REP_Tyr_transpos"/>
    <property type="match status" value="1"/>
</dbReference>
<protein>
    <submittedName>
        <fullName evidence="2">REP element-mobilizing transposase RayT</fullName>
    </submittedName>
</protein>
<dbReference type="InterPro" id="IPR002686">
    <property type="entry name" value="Transposase_17"/>
</dbReference>
<evidence type="ECO:0000259" key="1">
    <source>
        <dbReference type="SMART" id="SM01321"/>
    </source>
</evidence>
<dbReference type="InterPro" id="IPR036515">
    <property type="entry name" value="Transposase_17_sf"/>
</dbReference>
<reference evidence="2 3" key="1">
    <citation type="submission" date="2020-08" db="EMBL/GenBank/DDBJ databases">
        <title>Genomic Encyclopedia of Type Strains, Phase IV (KMG-IV): sequencing the most valuable type-strain genomes for metagenomic binning, comparative biology and taxonomic classification.</title>
        <authorList>
            <person name="Goeker M."/>
        </authorList>
    </citation>
    <scope>NUCLEOTIDE SEQUENCE [LARGE SCALE GENOMIC DNA]</scope>
    <source>
        <strain evidence="2 3">DSM 105074</strain>
    </source>
</reference>
<dbReference type="GO" id="GO:0043565">
    <property type="term" value="F:sequence-specific DNA binding"/>
    <property type="evidence" value="ECO:0007669"/>
    <property type="project" value="TreeGrafter"/>
</dbReference>
<dbReference type="Pfam" id="PF01797">
    <property type="entry name" value="Y1_Tnp"/>
    <property type="match status" value="1"/>
</dbReference>